<evidence type="ECO:0000313" key="4">
    <source>
        <dbReference type="Proteomes" id="UP001153954"/>
    </source>
</evidence>
<sequence>MLDGSTHACKTEQCAGGVARNIAEALWRLRNGRTRLLTAIGDDSDGQYLQNIAPGLILDGCVIKNERTAIYAAIFDKKGECVLGLGDMDVHNQITVDLVKRHIDVLKNAPLVVIDGNLPLTTMDYILKLCNKYGKPGKGSFSFIKHKRN</sequence>
<reference evidence="3" key="1">
    <citation type="submission" date="2022-03" db="EMBL/GenBank/DDBJ databases">
        <authorList>
            <person name="Tunstrom K."/>
        </authorList>
    </citation>
    <scope>NUCLEOTIDE SEQUENCE</scope>
</reference>
<proteinExistence type="predicted"/>
<keyword evidence="4" id="KW-1185">Reference proteome</keyword>
<keyword evidence="1" id="KW-0479">Metal-binding</keyword>
<dbReference type="Gene3D" id="3.40.1190.20">
    <property type="match status" value="1"/>
</dbReference>
<gene>
    <name evidence="3" type="ORF">EEDITHA_LOCUS14807</name>
</gene>
<feature type="domain" description="Carbohydrate kinase PfkB" evidence="2">
    <location>
        <begin position="10"/>
        <end position="133"/>
    </location>
</feature>
<dbReference type="InterPro" id="IPR011611">
    <property type="entry name" value="PfkB_dom"/>
</dbReference>
<dbReference type="Pfam" id="PF00294">
    <property type="entry name" value="PfkB"/>
    <property type="match status" value="1"/>
</dbReference>
<dbReference type="SUPFAM" id="SSF53613">
    <property type="entry name" value="Ribokinase-like"/>
    <property type="match status" value="1"/>
</dbReference>
<dbReference type="PANTHER" id="PTHR42909:SF1">
    <property type="entry name" value="CARBOHYDRATE KINASE PFKB DOMAIN-CONTAINING PROTEIN"/>
    <property type="match status" value="1"/>
</dbReference>
<dbReference type="GO" id="GO:0046872">
    <property type="term" value="F:metal ion binding"/>
    <property type="evidence" value="ECO:0007669"/>
    <property type="project" value="UniProtKB-KW"/>
</dbReference>
<dbReference type="AlphaFoldDB" id="A0AAU9ULI6"/>
<dbReference type="PANTHER" id="PTHR42909">
    <property type="entry name" value="ZGC:136858"/>
    <property type="match status" value="1"/>
</dbReference>
<evidence type="ECO:0000313" key="3">
    <source>
        <dbReference type="EMBL" id="CAH2099881.1"/>
    </source>
</evidence>
<accession>A0AAU9ULI6</accession>
<evidence type="ECO:0000259" key="2">
    <source>
        <dbReference type="Pfam" id="PF00294"/>
    </source>
</evidence>
<dbReference type="GO" id="GO:0006796">
    <property type="term" value="P:phosphate-containing compound metabolic process"/>
    <property type="evidence" value="ECO:0007669"/>
    <property type="project" value="UniProtKB-ARBA"/>
</dbReference>
<organism evidence="3 4">
    <name type="scientific">Euphydryas editha</name>
    <name type="common">Edith's checkerspot</name>
    <dbReference type="NCBI Taxonomy" id="104508"/>
    <lineage>
        <taxon>Eukaryota</taxon>
        <taxon>Metazoa</taxon>
        <taxon>Ecdysozoa</taxon>
        <taxon>Arthropoda</taxon>
        <taxon>Hexapoda</taxon>
        <taxon>Insecta</taxon>
        <taxon>Pterygota</taxon>
        <taxon>Neoptera</taxon>
        <taxon>Endopterygota</taxon>
        <taxon>Lepidoptera</taxon>
        <taxon>Glossata</taxon>
        <taxon>Ditrysia</taxon>
        <taxon>Papilionoidea</taxon>
        <taxon>Nymphalidae</taxon>
        <taxon>Nymphalinae</taxon>
        <taxon>Euphydryas</taxon>
    </lineage>
</organism>
<comment type="caution">
    <text evidence="3">The sequence shown here is derived from an EMBL/GenBank/DDBJ whole genome shotgun (WGS) entry which is preliminary data.</text>
</comment>
<dbReference type="GO" id="GO:0005737">
    <property type="term" value="C:cytoplasm"/>
    <property type="evidence" value="ECO:0007669"/>
    <property type="project" value="TreeGrafter"/>
</dbReference>
<evidence type="ECO:0000256" key="1">
    <source>
        <dbReference type="ARBA" id="ARBA00022723"/>
    </source>
</evidence>
<dbReference type="GO" id="GO:0004730">
    <property type="term" value="F:pseudouridylate synthase activity"/>
    <property type="evidence" value="ECO:0007669"/>
    <property type="project" value="TreeGrafter"/>
</dbReference>
<dbReference type="GO" id="GO:0016798">
    <property type="term" value="F:hydrolase activity, acting on glycosyl bonds"/>
    <property type="evidence" value="ECO:0007669"/>
    <property type="project" value="TreeGrafter"/>
</dbReference>
<dbReference type="InterPro" id="IPR029056">
    <property type="entry name" value="Ribokinase-like"/>
</dbReference>
<name>A0AAU9ULI6_EUPED</name>
<protein>
    <recommendedName>
        <fullName evidence="2">Carbohydrate kinase PfkB domain-containing protein</fullName>
    </recommendedName>
</protein>
<dbReference type="Proteomes" id="UP001153954">
    <property type="component" value="Unassembled WGS sequence"/>
</dbReference>
<dbReference type="EMBL" id="CAKOGL010000022">
    <property type="protein sequence ID" value="CAH2099881.1"/>
    <property type="molecule type" value="Genomic_DNA"/>
</dbReference>